<dbReference type="Proteomes" id="UP000824621">
    <property type="component" value="Unassembled WGS sequence"/>
</dbReference>
<keyword evidence="2" id="KW-1185">Reference proteome</keyword>
<comment type="caution">
    <text evidence="1">The sequence shown here is derived from an EMBL/GenBank/DDBJ whole genome shotgun (WGS) entry which is preliminary data.</text>
</comment>
<gene>
    <name evidence="1" type="ORF">KCN53_14600</name>
</gene>
<proteinExistence type="predicted"/>
<name>A0ABS7WP16_9SPHN</name>
<sequence>MSHFFKATGKEVLADDRYYADAVDERAARFIAEACNRLSSRQEIHASVRAAIAEAPQ</sequence>
<dbReference type="EMBL" id="JAGSGB010000004">
    <property type="protein sequence ID" value="MBZ6379856.1"/>
    <property type="molecule type" value="Genomic_DNA"/>
</dbReference>
<evidence type="ECO:0000313" key="2">
    <source>
        <dbReference type="Proteomes" id="UP000824621"/>
    </source>
</evidence>
<reference evidence="1 2" key="1">
    <citation type="submission" date="2021-04" db="EMBL/GenBank/DDBJ databases">
        <authorList>
            <person name="Pira H."/>
            <person name="Risdian C."/>
            <person name="Wink J."/>
        </authorList>
    </citation>
    <scope>NUCLEOTIDE SEQUENCE [LARGE SCALE GENOMIC DNA]</scope>
    <source>
        <strain evidence="1 2">DSM 107782</strain>
    </source>
</reference>
<protein>
    <submittedName>
        <fullName evidence="1">Uncharacterized protein</fullName>
    </submittedName>
</protein>
<dbReference type="RefSeq" id="WP_172406278.1">
    <property type="nucleotide sequence ID" value="NZ_JAGSGB010000004.1"/>
</dbReference>
<accession>A0ABS7WP16</accession>
<evidence type="ECO:0000313" key="1">
    <source>
        <dbReference type="EMBL" id="MBZ6379856.1"/>
    </source>
</evidence>
<organism evidence="1 2">
    <name type="scientific">Pacificimonas aurantium</name>
    <dbReference type="NCBI Taxonomy" id="1250540"/>
    <lineage>
        <taxon>Bacteria</taxon>
        <taxon>Pseudomonadati</taxon>
        <taxon>Pseudomonadota</taxon>
        <taxon>Alphaproteobacteria</taxon>
        <taxon>Sphingomonadales</taxon>
        <taxon>Sphingosinicellaceae</taxon>
        <taxon>Pacificimonas</taxon>
    </lineage>
</organism>